<accession>A0A6A7B044</accession>
<feature type="compositionally biased region" description="Polar residues" evidence="1">
    <location>
        <begin position="178"/>
        <end position="188"/>
    </location>
</feature>
<protein>
    <submittedName>
        <fullName evidence="2">Uncharacterized protein</fullName>
    </submittedName>
</protein>
<proteinExistence type="predicted"/>
<reference evidence="2" key="1">
    <citation type="submission" date="2020-01" db="EMBL/GenBank/DDBJ databases">
        <authorList>
            <consortium name="DOE Joint Genome Institute"/>
            <person name="Haridas S."/>
            <person name="Albert R."/>
            <person name="Binder M."/>
            <person name="Bloem J."/>
            <person name="Labutti K."/>
            <person name="Salamov A."/>
            <person name="Andreopoulos B."/>
            <person name="Baker S.E."/>
            <person name="Barry K."/>
            <person name="Bills G."/>
            <person name="Bluhm B.H."/>
            <person name="Cannon C."/>
            <person name="Castanera R."/>
            <person name="Culley D.E."/>
            <person name="Daum C."/>
            <person name="Ezra D."/>
            <person name="Gonzalez J.B."/>
            <person name="Henrissat B."/>
            <person name="Kuo A."/>
            <person name="Liang C."/>
            <person name="Lipzen A."/>
            <person name="Lutzoni F."/>
            <person name="Magnuson J."/>
            <person name="Mondo S."/>
            <person name="Nolan M."/>
            <person name="Ohm R."/>
            <person name="Pangilinan J."/>
            <person name="Park H.-J."/>
            <person name="Ramirez L."/>
            <person name="Alfaro M."/>
            <person name="Sun H."/>
            <person name="Tritt A."/>
            <person name="Yoshinaga Y."/>
            <person name="Zwiers L.-H."/>
            <person name="Turgeon B.G."/>
            <person name="Goodwin S.B."/>
            <person name="Spatafora J.W."/>
            <person name="Crous P.W."/>
            <person name="Grigoriev I.V."/>
        </authorList>
    </citation>
    <scope>NUCLEOTIDE SEQUENCE</scope>
    <source>
        <strain evidence="2">IPT5</strain>
    </source>
</reference>
<evidence type="ECO:0000256" key="1">
    <source>
        <dbReference type="SAM" id="MobiDB-lite"/>
    </source>
</evidence>
<evidence type="ECO:0000313" key="3">
    <source>
        <dbReference type="Proteomes" id="UP000799423"/>
    </source>
</evidence>
<dbReference type="Proteomes" id="UP000799423">
    <property type="component" value="Unassembled WGS sequence"/>
</dbReference>
<sequence>MVLIAGQGPLVKPYDTAYTNEGLHNIADQLLKPDEMFYTPSTTKTYARALLEYLSWAGLGDDLDREVKMRLIYTRRIHEDIVENLVRAFDEAKARYAKEFEQRPSYQRQDFFEWAVRNIPKYFKAKEEHEQVAANYIQTLIIDNGSISIETAERFRKLTQALFKLRDRRTSPGLTMRVASTSPSTTSEIYAKDTGTGPPSDTYQVPLIESPQYTNTVKQWNETATEAPNRAKEITLDVGQNITESDFGQSKSSDYGSIITFGVDALYGQKERPLSASGNASDVKITISWAAIAKARINLDSYTDRDMTNLDRHYPNLQREAPQELRNFVGPIEIIMMSKLGYRIELSGDVRSRFDQILREVLGQGGYVCILGTLDPASGVYSAEPNVESGPATVVGVI</sequence>
<evidence type="ECO:0000313" key="2">
    <source>
        <dbReference type="EMBL" id="KAF2848906.1"/>
    </source>
</evidence>
<organism evidence="2 3">
    <name type="scientific">Plenodomus tracheiphilus IPT5</name>
    <dbReference type="NCBI Taxonomy" id="1408161"/>
    <lineage>
        <taxon>Eukaryota</taxon>
        <taxon>Fungi</taxon>
        <taxon>Dikarya</taxon>
        <taxon>Ascomycota</taxon>
        <taxon>Pezizomycotina</taxon>
        <taxon>Dothideomycetes</taxon>
        <taxon>Pleosporomycetidae</taxon>
        <taxon>Pleosporales</taxon>
        <taxon>Pleosporineae</taxon>
        <taxon>Leptosphaeriaceae</taxon>
        <taxon>Plenodomus</taxon>
    </lineage>
</organism>
<dbReference type="AlphaFoldDB" id="A0A6A7B044"/>
<name>A0A6A7B044_9PLEO</name>
<feature type="region of interest" description="Disordered" evidence="1">
    <location>
        <begin position="175"/>
        <end position="203"/>
    </location>
</feature>
<dbReference type="OrthoDB" id="3666504at2759"/>
<gene>
    <name evidence="2" type="ORF">T440DRAFT_534407</name>
</gene>
<dbReference type="EMBL" id="MU006314">
    <property type="protein sequence ID" value="KAF2848906.1"/>
    <property type="molecule type" value="Genomic_DNA"/>
</dbReference>
<keyword evidence="3" id="KW-1185">Reference proteome</keyword>